<organism evidence="8 9">
    <name type="scientific">Methylomonas koyamae</name>
    <dbReference type="NCBI Taxonomy" id="702114"/>
    <lineage>
        <taxon>Bacteria</taxon>
        <taxon>Pseudomonadati</taxon>
        <taxon>Pseudomonadota</taxon>
        <taxon>Gammaproteobacteria</taxon>
        <taxon>Methylococcales</taxon>
        <taxon>Methylococcaceae</taxon>
        <taxon>Methylomonas</taxon>
    </lineage>
</organism>
<gene>
    <name evidence="8" type="ORF">A1355_08200</name>
</gene>
<feature type="domain" description="4Fe-4S ferredoxin-type" evidence="7">
    <location>
        <begin position="75"/>
        <end position="107"/>
    </location>
</feature>
<evidence type="ECO:0000256" key="6">
    <source>
        <dbReference type="PIRNR" id="PIRNR000139"/>
    </source>
</evidence>
<dbReference type="Pfam" id="PF13183">
    <property type="entry name" value="Fer4_8"/>
    <property type="match status" value="1"/>
</dbReference>
<dbReference type="RefSeq" id="WP_064029633.1">
    <property type="nucleotide sequence ID" value="NZ_LUUK01000178.1"/>
</dbReference>
<evidence type="ECO:0000256" key="5">
    <source>
        <dbReference type="ARBA" id="ARBA00023014"/>
    </source>
</evidence>
<dbReference type="EMBL" id="LUUK01000178">
    <property type="protein sequence ID" value="OAI17351.1"/>
    <property type="molecule type" value="Genomic_DNA"/>
</dbReference>
<keyword evidence="6" id="KW-0249">Electron transport</keyword>
<dbReference type="STRING" id="702114.A1355_08200"/>
<evidence type="ECO:0000313" key="8">
    <source>
        <dbReference type="EMBL" id="OAI17351.1"/>
    </source>
</evidence>
<evidence type="ECO:0000256" key="2">
    <source>
        <dbReference type="ARBA" id="ARBA00022723"/>
    </source>
</evidence>
<keyword evidence="3" id="KW-0677">Repeat</keyword>
<proteinExistence type="predicted"/>
<feature type="domain" description="4Fe-4S ferredoxin-type" evidence="7">
    <location>
        <begin position="24"/>
        <end position="55"/>
    </location>
</feature>
<keyword evidence="9" id="KW-1185">Reference proteome</keyword>
<dbReference type="OrthoDB" id="9765258at2"/>
<dbReference type="InterPro" id="IPR004017">
    <property type="entry name" value="Cys_rich_dom"/>
</dbReference>
<dbReference type="InterPro" id="IPR012257">
    <property type="entry name" value="Glc_ox_4Fe-4S"/>
</dbReference>
<reference evidence="9" key="1">
    <citation type="submission" date="2016-03" db="EMBL/GenBank/DDBJ databases">
        <authorList>
            <person name="Heylen K."/>
            <person name="De Vos P."/>
            <person name="Vekeman B."/>
        </authorList>
    </citation>
    <scope>NUCLEOTIDE SEQUENCE [LARGE SCALE GENOMIC DNA]</scope>
    <source>
        <strain evidence="9">R-45383</strain>
    </source>
</reference>
<comment type="cofactor">
    <cofactor evidence="6">
        <name>[4Fe-4S] cluster</name>
        <dbReference type="ChEBI" id="CHEBI:49883"/>
    </cofactor>
    <text evidence="6">Binds 2 [4Fe-4S] clusters.</text>
</comment>
<dbReference type="AlphaFoldDB" id="A0A177NHI6"/>
<comment type="catalytic activity">
    <reaction evidence="6">
        <text>(R)-lactate + A = pyruvate + AH2</text>
        <dbReference type="Rhea" id="RHEA:15089"/>
        <dbReference type="ChEBI" id="CHEBI:13193"/>
        <dbReference type="ChEBI" id="CHEBI:15361"/>
        <dbReference type="ChEBI" id="CHEBI:16004"/>
        <dbReference type="ChEBI" id="CHEBI:17499"/>
    </reaction>
</comment>
<evidence type="ECO:0000256" key="1">
    <source>
        <dbReference type="ARBA" id="ARBA00022485"/>
    </source>
</evidence>
<dbReference type="InterPro" id="IPR017896">
    <property type="entry name" value="4Fe4S_Fe-S-bd"/>
</dbReference>
<sequence length="423" mass="45774">MFDFQDFGFDSASDGSADASPPSTGPYIPEASECMRCGMCVSTCPTFRLFQVDEQTPRRRVRTIAKILADDAGVGVEELAQLNDCVQCRTCETVCPSRMSYGTLFDRAQAKLRATARPSWLARLGLRLIERKHARALLLPFVTLYLRSGLQKPLRASGLLAKLGLGAAEALVCEPSLVGMAGIYPVERRIKYRGRVALFTGCLAEHFDRPVQVAGIKLLNRLGYEVVVPEEQGCCGAIHQHNGLPAESMMEANIAAFYALEVEAVIYSASGCGAMLTEYQGGDSETSGWFTKHLIDINEFLLAHWPEDLQLAASNLNVAVHEPCSQRNVLKNSQSVYALLRKIPGVNLEALADNQLCCGAGGTYMLSHPENAESLRAAKRLAMAGSGADVVVSANFGCGFYLNAGQPAGSRVVHPLQLLADRI</sequence>
<dbReference type="Pfam" id="PF02754">
    <property type="entry name" value="CCG"/>
    <property type="match status" value="2"/>
</dbReference>
<dbReference type="PROSITE" id="PS00198">
    <property type="entry name" value="4FE4S_FER_1"/>
    <property type="match status" value="2"/>
</dbReference>
<protein>
    <recommendedName>
        <fullName evidence="6">Glycolate oxidase iron-sulfur subunit</fullName>
        <ecNumber evidence="6">1.1.99.14</ecNumber>
    </recommendedName>
</protein>
<keyword evidence="2 6" id="KW-0479">Metal-binding</keyword>
<dbReference type="Gene3D" id="1.10.1060.10">
    <property type="entry name" value="Alpha-helical ferredoxin"/>
    <property type="match status" value="1"/>
</dbReference>
<comment type="caution">
    <text evidence="8">The sequence shown here is derived from an EMBL/GenBank/DDBJ whole genome shotgun (WGS) entry which is preliminary data.</text>
</comment>
<accession>A0A177NHI6</accession>
<name>A0A177NHI6_9GAMM</name>
<comment type="catalytic activity">
    <reaction evidence="6">
        <text>glycolate + A = glyoxylate + AH2</text>
        <dbReference type="Rhea" id="RHEA:21264"/>
        <dbReference type="ChEBI" id="CHEBI:13193"/>
        <dbReference type="ChEBI" id="CHEBI:17499"/>
        <dbReference type="ChEBI" id="CHEBI:29805"/>
        <dbReference type="ChEBI" id="CHEBI:36655"/>
        <dbReference type="EC" id="1.1.99.14"/>
    </reaction>
</comment>
<dbReference type="GO" id="GO:0019154">
    <property type="term" value="F:glycolate dehydrogenase activity"/>
    <property type="evidence" value="ECO:0007669"/>
    <property type="project" value="UniProtKB-EC"/>
</dbReference>
<evidence type="ECO:0000256" key="3">
    <source>
        <dbReference type="ARBA" id="ARBA00022737"/>
    </source>
</evidence>
<comment type="function">
    <text evidence="6">Component of a complex that catalyzes the oxidation of glycolate to glyoxylate.</text>
</comment>
<dbReference type="GO" id="GO:0051539">
    <property type="term" value="F:4 iron, 4 sulfur cluster binding"/>
    <property type="evidence" value="ECO:0007669"/>
    <property type="project" value="UniProtKB-UniRule"/>
</dbReference>
<keyword evidence="5 6" id="KW-0411">Iron-sulfur</keyword>
<dbReference type="SUPFAM" id="SSF54862">
    <property type="entry name" value="4Fe-4S ferredoxins"/>
    <property type="match status" value="1"/>
</dbReference>
<evidence type="ECO:0000313" key="9">
    <source>
        <dbReference type="Proteomes" id="UP000077628"/>
    </source>
</evidence>
<evidence type="ECO:0000256" key="4">
    <source>
        <dbReference type="ARBA" id="ARBA00023004"/>
    </source>
</evidence>
<dbReference type="InterPro" id="IPR009051">
    <property type="entry name" value="Helical_ferredxn"/>
</dbReference>
<dbReference type="PROSITE" id="PS51379">
    <property type="entry name" value="4FE4S_FER_2"/>
    <property type="match status" value="2"/>
</dbReference>
<dbReference type="InterPro" id="IPR017900">
    <property type="entry name" value="4Fe4S_Fe_S_CS"/>
</dbReference>
<evidence type="ECO:0000259" key="7">
    <source>
        <dbReference type="PROSITE" id="PS51379"/>
    </source>
</evidence>
<keyword evidence="1 6" id="KW-0004">4Fe-4S</keyword>
<dbReference type="PANTHER" id="PTHR32479">
    <property type="entry name" value="GLYCOLATE OXIDASE IRON-SULFUR SUBUNIT"/>
    <property type="match status" value="1"/>
</dbReference>
<dbReference type="EC" id="1.1.99.14" evidence="6"/>
<dbReference type="GO" id="GO:0046872">
    <property type="term" value="F:metal ion binding"/>
    <property type="evidence" value="ECO:0007669"/>
    <property type="project" value="UniProtKB-UniRule"/>
</dbReference>
<keyword evidence="4 6" id="KW-0408">Iron</keyword>
<keyword evidence="6" id="KW-0813">Transport</keyword>
<dbReference type="PANTHER" id="PTHR32479:SF17">
    <property type="entry name" value="GLYCOLATE OXIDASE IRON-SULFUR SUBUNIT"/>
    <property type="match status" value="1"/>
</dbReference>
<dbReference type="Proteomes" id="UP000077628">
    <property type="component" value="Unassembled WGS sequence"/>
</dbReference>
<dbReference type="PIRSF" id="PIRSF000139">
    <property type="entry name" value="Glc_ox_4Fe-4S"/>
    <property type="match status" value="1"/>
</dbReference>